<dbReference type="EnsemblPlants" id="AVESA.00010b.r2.4AG0611530.1">
    <property type="protein sequence ID" value="AVESA.00010b.r2.4AG0611530.1.CDS.1"/>
    <property type="gene ID" value="AVESA.00010b.r2.4AG0611530"/>
</dbReference>
<reference evidence="1" key="2">
    <citation type="submission" date="2025-09" db="UniProtKB">
        <authorList>
            <consortium name="EnsemblPlants"/>
        </authorList>
    </citation>
    <scope>IDENTIFICATION</scope>
</reference>
<proteinExistence type="predicted"/>
<dbReference type="Proteomes" id="UP001732700">
    <property type="component" value="Chromosome 4A"/>
</dbReference>
<reference evidence="1" key="1">
    <citation type="submission" date="2021-05" db="EMBL/GenBank/DDBJ databases">
        <authorList>
            <person name="Scholz U."/>
            <person name="Mascher M."/>
            <person name="Fiebig A."/>
        </authorList>
    </citation>
    <scope>NUCLEOTIDE SEQUENCE [LARGE SCALE GENOMIC DNA]</scope>
</reference>
<organism evidence="1 2">
    <name type="scientific">Avena sativa</name>
    <name type="common">Oat</name>
    <dbReference type="NCBI Taxonomy" id="4498"/>
    <lineage>
        <taxon>Eukaryota</taxon>
        <taxon>Viridiplantae</taxon>
        <taxon>Streptophyta</taxon>
        <taxon>Embryophyta</taxon>
        <taxon>Tracheophyta</taxon>
        <taxon>Spermatophyta</taxon>
        <taxon>Magnoliopsida</taxon>
        <taxon>Liliopsida</taxon>
        <taxon>Poales</taxon>
        <taxon>Poaceae</taxon>
        <taxon>BOP clade</taxon>
        <taxon>Pooideae</taxon>
        <taxon>Poodae</taxon>
        <taxon>Poeae</taxon>
        <taxon>Poeae Chloroplast Group 1 (Aveneae type)</taxon>
        <taxon>Aveninae</taxon>
        <taxon>Avena</taxon>
    </lineage>
</organism>
<protein>
    <submittedName>
        <fullName evidence="1">Uncharacterized protein</fullName>
    </submittedName>
</protein>
<sequence>MPKSVGDGAVAVPVDKPLHGADHTGARVAVRLMVEEGVYLPLELQELHRFPHGLEPCDVVRGGTALLVELGRQHQHRRERDAVQRGVPRRERVRQRVVLVPRGGPQRQRQAPQRVVLRHSAEDQADHRAPGDAHGVQAEAAQPEADSQMVDDVPAGRVAAEERPPEISRFREPGVGDVLVRRRRRLAAQPGQGGLRVVEGRGEAVLRREAVVRGQHDGRELTGEAEAAGVEVGLLEAAQYVPAAVEVDEHRELLLPGAGGGVRRRPVHAELEVVASVVYHVLPLDGGLVGRRRRGRERVREADHRAVAEELEERAQILHDVRWRRRRRGGGRHGLQRDSHAAARRMPWARYRWCGDADRRKMHWEKNGQILLLL</sequence>
<evidence type="ECO:0000313" key="1">
    <source>
        <dbReference type="EnsemblPlants" id="AVESA.00010b.r2.4AG0611530.1.CDS.1"/>
    </source>
</evidence>
<accession>A0ACD5WB68</accession>
<name>A0ACD5WB68_AVESA</name>
<evidence type="ECO:0000313" key="2">
    <source>
        <dbReference type="Proteomes" id="UP001732700"/>
    </source>
</evidence>
<keyword evidence="2" id="KW-1185">Reference proteome</keyword>